<keyword evidence="1" id="KW-0802">TPR repeat</keyword>
<keyword evidence="3" id="KW-1185">Reference proteome</keyword>
<dbReference type="InterPro" id="IPR019734">
    <property type="entry name" value="TPR_rpt"/>
</dbReference>
<dbReference type="Pfam" id="PF13414">
    <property type="entry name" value="TPR_11"/>
    <property type="match status" value="1"/>
</dbReference>
<name>A0A2N6K5W0_FISMU</name>
<dbReference type="EMBL" id="NRQW01000140">
    <property type="protein sequence ID" value="PLZ92057.1"/>
    <property type="molecule type" value="Genomic_DNA"/>
</dbReference>
<dbReference type="AlphaFoldDB" id="A0A2N6K5W0"/>
<comment type="caution">
    <text evidence="2">The sequence shown here is derived from an EMBL/GenBank/DDBJ whole genome shotgun (WGS) entry which is preliminary data.</text>
</comment>
<evidence type="ECO:0000313" key="2">
    <source>
        <dbReference type="EMBL" id="PLZ92057.1"/>
    </source>
</evidence>
<dbReference type="Proteomes" id="UP000235036">
    <property type="component" value="Unassembled WGS sequence"/>
</dbReference>
<accession>A0A2N6K5W0</accession>
<organism evidence="2 3">
    <name type="scientific">Fischerella muscicola CCMEE 5323</name>
    <dbReference type="NCBI Taxonomy" id="2019572"/>
    <lineage>
        <taxon>Bacteria</taxon>
        <taxon>Bacillati</taxon>
        <taxon>Cyanobacteriota</taxon>
        <taxon>Cyanophyceae</taxon>
        <taxon>Nostocales</taxon>
        <taxon>Hapalosiphonaceae</taxon>
        <taxon>Fischerella</taxon>
    </lineage>
</organism>
<evidence type="ECO:0000256" key="1">
    <source>
        <dbReference type="PROSITE-ProRule" id="PRU00339"/>
    </source>
</evidence>
<reference evidence="2 3" key="1">
    <citation type="submission" date="2017-08" db="EMBL/GenBank/DDBJ databases">
        <title>Genomes of Fischerella (Mastigocladus) sp. strains.</title>
        <authorList>
            <person name="Miller S.R."/>
        </authorList>
    </citation>
    <scope>NUCLEOTIDE SEQUENCE [LARGE SCALE GENOMIC DNA]</scope>
    <source>
        <strain evidence="2 3">CCMEE 5323</strain>
    </source>
</reference>
<protein>
    <submittedName>
        <fullName evidence="2">Tetratricopeptide repeat protein</fullName>
    </submittedName>
</protein>
<dbReference type="SMART" id="SM00028">
    <property type="entry name" value="TPR"/>
    <property type="match status" value="2"/>
</dbReference>
<dbReference type="SUPFAM" id="SSF48452">
    <property type="entry name" value="TPR-like"/>
    <property type="match status" value="1"/>
</dbReference>
<proteinExistence type="predicted"/>
<dbReference type="PROSITE" id="PS50005">
    <property type="entry name" value="TPR"/>
    <property type="match status" value="2"/>
</dbReference>
<feature type="repeat" description="TPR" evidence="1">
    <location>
        <begin position="42"/>
        <end position="75"/>
    </location>
</feature>
<sequence length="100" mass="11867">MALESFHPDWWYEFGKILEKHQHYLDAITAYKQAIKLEPDFEEAWYRVAVSYAACGDKNNCLEYLAEALKLDPDMRKDVVKNFAKFANDEDFQRIIRDTN</sequence>
<evidence type="ECO:0000313" key="3">
    <source>
        <dbReference type="Proteomes" id="UP000235036"/>
    </source>
</evidence>
<dbReference type="InterPro" id="IPR011990">
    <property type="entry name" value="TPR-like_helical_dom_sf"/>
</dbReference>
<dbReference type="NCBIfam" id="NF047558">
    <property type="entry name" value="TPR_END_plus"/>
    <property type="match status" value="1"/>
</dbReference>
<dbReference type="Gene3D" id="1.25.40.10">
    <property type="entry name" value="Tetratricopeptide repeat domain"/>
    <property type="match status" value="1"/>
</dbReference>
<gene>
    <name evidence="2" type="ORF">CEN44_07025</name>
</gene>
<feature type="repeat" description="TPR" evidence="1">
    <location>
        <begin position="8"/>
        <end position="41"/>
    </location>
</feature>
<dbReference type="RefSeq" id="WP_081589255.1">
    <property type="nucleotide sequence ID" value="NZ_CAWNVR010000219.1"/>
</dbReference>